<dbReference type="Pfam" id="PF04909">
    <property type="entry name" value="Amidohydro_2"/>
    <property type="match status" value="1"/>
</dbReference>
<dbReference type="PANTHER" id="PTHR35563">
    <property type="entry name" value="BARREL METAL-DEPENDENT HYDROLASE, PUTATIVE (AFU_ORTHOLOGUE AFUA_1G16240)-RELATED"/>
    <property type="match status" value="1"/>
</dbReference>
<evidence type="ECO:0000313" key="4">
    <source>
        <dbReference type="Proteomes" id="UP001203512"/>
    </source>
</evidence>
<protein>
    <submittedName>
        <fullName evidence="3">Amidohydrolase family protein</fullName>
    </submittedName>
</protein>
<gene>
    <name evidence="3" type="ORF">MU848_00880</name>
</gene>
<dbReference type="SUPFAM" id="SSF51556">
    <property type="entry name" value="Metallo-dependent hydrolases"/>
    <property type="match status" value="1"/>
</dbReference>
<feature type="compositionally biased region" description="Pro residues" evidence="1">
    <location>
        <begin position="8"/>
        <end position="17"/>
    </location>
</feature>
<dbReference type="InterPro" id="IPR052358">
    <property type="entry name" value="Aro_Compnd_Degr_Hydrolases"/>
</dbReference>
<comment type="caution">
    <text evidence="3">The sequence shown here is derived from an EMBL/GenBank/DDBJ whole genome shotgun (WGS) entry which is preliminary data.</text>
</comment>
<feature type="domain" description="Amidohydrolase-related" evidence="2">
    <location>
        <begin position="30"/>
        <end position="297"/>
    </location>
</feature>
<sequence length="297" mass="32814">MTETEQPRPCPGPPAEQGPPTRFVMPEGAIDTHCHVIGAPPEYPLVAERSYTPPPASAEAYLAMLDAVGFVKGVLIQVSVHGTDNRLLYETLSAHRTRLRGVAVMSADLPEAEYSRAHEAGVRGLRLNDFIRDGAGLYGGGIGFKELERFDALACEMGWHLQFLLDGRDLVDLAPRIARLRAPWIIDHMGHIPYEVGVDHPGFQTLVQMVADGGWVKISDAFRMSEQPGYRDSIPFAQALVAAAPDRCVWGSDWPHVAQWRPMPTVSGLLDLLAEWVPDETVRNRILVDNPARFYGF</sequence>
<dbReference type="InterPro" id="IPR032466">
    <property type="entry name" value="Metal_Hydrolase"/>
</dbReference>
<dbReference type="Proteomes" id="UP001203512">
    <property type="component" value="Unassembled WGS sequence"/>
</dbReference>
<accession>A0ABT0DSN7</accession>
<dbReference type="InterPro" id="IPR006680">
    <property type="entry name" value="Amidohydro-rel"/>
</dbReference>
<name>A0ABT0DSN7_9SPHN</name>
<organism evidence="3 4">
    <name type="scientific">Sphingobium agri</name>
    <dbReference type="NCBI Taxonomy" id="2933566"/>
    <lineage>
        <taxon>Bacteria</taxon>
        <taxon>Pseudomonadati</taxon>
        <taxon>Pseudomonadota</taxon>
        <taxon>Alphaproteobacteria</taxon>
        <taxon>Sphingomonadales</taxon>
        <taxon>Sphingomonadaceae</taxon>
        <taxon>Sphingobium</taxon>
    </lineage>
</organism>
<reference evidence="3 4" key="1">
    <citation type="submission" date="2022-04" db="EMBL/GenBank/DDBJ databases">
        <authorList>
            <person name="Huq M.A."/>
        </authorList>
    </citation>
    <scope>NUCLEOTIDE SEQUENCE [LARGE SCALE GENOMIC DNA]</scope>
    <source>
        <strain evidence="3 4">MAH-33</strain>
    </source>
</reference>
<evidence type="ECO:0000256" key="1">
    <source>
        <dbReference type="SAM" id="MobiDB-lite"/>
    </source>
</evidence>
<dbReference type="RefSeq" id="WP_247229597.1">
    <property type="nucleotide sequence ID" value="NZ_JALKHS010000003.1"/>
</dbReference>
<dbReference type="PANTHER" id="PTHR35563:SF2">
    <property type="entry name" value="BARREL METAL-DEPENDENT HYDROLASE, PUTATIVE (AFU_ORTHOLOGUE AFUA_1G16240)-RELATED"/>
    <property type="match status" value="1"/>
</dbReference>
<feature type="region of interest" description="Disordered" evidence="1">
    <location>
        <begin position="1"/>
        <end position="22"/>
    </location>
</feature>
<dbReference type="Gene3D" id="3.20.20.140">
    <property type="entry name" value="Metal-dependent hydrolases"/>
    <property type="match status" value="1"/>
</dbReference>
<evidence type="ECO:0000313" key="3">
    <source>
        <dbReference type="EMBL" id="MCK0530133.1"/>
    </source>
</evidence>
<keyword evidence="4" id="KW-1185">Reference proteome</keyword>
<proteinExistence type="predicted"/>
<dbReference type="EMBL" id="JALKHS010000003">
    <property type="protein sequence ID" value="MCK0530133.1"/>
    <property type="molecule type" value="Genomic_DNA"/>
</dbReference>
<evidence type="ECO:0000259" key="2">
    <source>
        <dbReference type="Pfam" id="PF04909"/>
    </source>
</evidence>